<evidence type="ECO:0000313" key="1">
    <source>
        <dbReference type="EMBL" id="KRK05183.1"/>
    </source>
</evidence>
<reference evidence="1 2" key="2">
    <citation type="journal article" date="2007" name="PLoS Biol.">
        <title>Principles of genome evolution in the Drosophila melanogaster species group.</title>
        <authorList>
            <person name="Ranz J.M."/>
            <person name="Maurin D."/>
            <person name="Chan Y.S."/>
            <person name="von Grotthuss M."/>
            <person name="Hillier L.W."/>
            <person name="Roote J."/>
            <person name="Ashburner M."/>
            <person name="Bergman C.M."/>
        </authorList>
    </citation>
    <scope>NUCLEOTIDE SEQUENCE [LARGE SCALE GENOMIC DNA]</scope>
    <source>
        <strain evidence="2">Tai18E2 / Tucson 14021-0261.01</strain>
    </source>
</reference>
<evidence type="ECO:0000313" key="2">
    <source>
        <dbReference type="Proteomes" id="UP000002282"/>
    </source>
</evidence>
<proteinExistence type="predicted"/>
<dbReference type="Proteomes" id="UP000002282">
    <property type="component" value="Unassembled WGS sequence"/>
</dbReference>
<organism evidence="1 2">
    <name type="scientific">Drosophila yakuba</name>
    <name type="common">Fruit fly</name>
    <dbReference type="NCBI Taxonomy" id="7245"/>
    <lineage>
        <taxon>Eukaryota</taxon>
        <taxon>Metazoa</taxon>
        <taxon>Ecdysozoa</taxon>
        <taxon>Arthropoda</taxon>
        <taxon>Hexapoda</taxon>
        <taxon>Insecta</taxon>
        <taxon>Pterygota</taxon>
        <taxon>Neoptera</taxon>
        <taxon>Endopterygota</taxon>
        <taxon>Diptera</taxon>
        <taxon>Brachycera</taxon>
        <taxon>Muscomorpha</taxon>
        <taxon>Ephydroidea</taxon>
        <taxon>Drosophilidae</taxon>
        <taxon>Drosophila</taxon>
        <taxon>Sophophora</taxon>
    </lineage>
</organism>
<sequence length="81" mass="8703">MPVRNTRPVALISITRKNFRAGEATTCCTSCCTSSGGSANVSSAFLNISMRRCSFSRQSASNEFGVSFTSVLRQLSSRASR</sequence>
<protein>
    <submittedName>
        <fullName evidence="1">Uncharacterized protein</fullName>
    </submittedName>
</protein>
<accession>A0A0R1E840</accession>
<dbReference type="EMBL" id="CH891694">
    <property type="protein sequence ID" value="KRK05183.1"/>
    <property type="molecule type" value="Genomic_DNA"/>
</dbReference>
<dbReference type="KEGG" id="dya:Dyak_GE29014"/>
<dbReference type="AlphaFoldDB" id="A0A0R1E840"/>
<gene>
    <name evidence="1" type="primary">Dyak\GE29014</name>
    <name evidence="1" type="synonym">GE29014</name>
    <name evidence="1" type="ORF">Dyak_GE29014</name>
</gene>
<name>A0A0R1E840_DROYA</name>
<reference evidence="1 2" key="1">
    <citation type="journal article" date="2007" name="Nature">
        <title>Evolution of genes and genomes on the Drosophila phylogeny.</title>
        <authorList>
            <consortium name="Drosophila 12 Genomes Consortium"/>
            <person name="Clark A.G."/>
            <person name="Eisen M.B."/>
            <person name="Smith D.R."/>
            <person name="Bergman C.M."/>
            <person name="Oliver B."/>
            <person name="Markow T.A."/>
            <person name="Kaufman T.C."/>
            <person name="Kellis M."/>
            <person name="Gelbart W."/>
            <person name="Iyer V.N."/>
            <person name="Pollard D.A."/>
            <person name="Sackton T.B."/>
            <person name="Larracuente A.M."/>
            <person name="Singh N.D."/>
            <person name="Abad J.P."/>
            <person name="Abt D.N."/>
            <person name="Adryan B."/>
            <person name="Aguade M."/>
            <person name="Akashi H."/>
            <person name="Anderson W.W."/>
            <person name="Aquadro C.F."/>
            <person name="Ardell D.H."/>
            <person name="Arguello R."/>
            <person name="Artieri C.G."/>
            <person name="Barbash D.A."/>
            <person name="Barker D."/>
            <person name="Barsanti P."/>
            <person name="Batterham P."/>
            <person name="Batzoglou S."/>
            <person name="Begun D."/>
            <person name="Bhutkar A."/>
            <person name="Blanco E."/>
            <person name="Bosak S.A."/>
            <person name="Bradley R.K."/>
            <person name="Brand A.D."/>
            <person name="Brent M.R."/>
            <person name="Brooks A.N."/>
            <person name="Brown R.H."/>
            <person name="Butlin R.K."/>
            <person name="Caggese C."/>
            <person name="Calvi B.R."/>
            <person name="Bernardo de Carvalho A."/>
            <person name="Caspi A."/>
            <person name="Castrezana S."/>
            <person name="Celniker S.E."/>
            <person name="Chang J.L."/>
            <person name="Chapple C."/>
            <person name="Chatterji S."/>
            <person name="Chinwalla A."/>
            <person name="Civetta A."/>
            <person name="Clifton S.W."/>
            <person name="Comeron J.M."/>
            <person name="Costello J.C."/>
            <person name="Coyne J.A."/>
            <person name="Daub J."/>
            <person name="David R.G."/>
            <person name="Delcher A.L."/>
            <person name="Delehaunty K."/>
            <person name="Do C.B."/>
            <person name="Ebling H."/>
            <person name="Edwards K."/>
            <person name="Eickbush T."/>
            <person name="Evans J.D."/>
            <person name="Filipski A."/>
            <person name="Findeiss S."/>
            <person name="Freyhult E."/>
            <person name="Fulton L."/>
            <person name="Fulton R."/>
            <person name="Garcia A.C."/>
            <person name="Gardiner A."/>
            <person name="Garfield D.A."/>
            <person name="Garvin B.E."/>
            <person name="Gibson G."/>
            <person name="Gilbert D."/>
            <person name="Gnerre S."/>
            <person name="Godfrey J."/>
            <person name="Good R."/>
            <person name="Gotea V."/>
            <person name="Gravely B."/>
            <person name="Greenberg A.J."/>
            <person name="Griffiths-Jones S."/>
            <person name="Gross S."/>
            <person name="Guigo R."/>
            <person name="Gustafson E.A."/>
            <person name="Haerty W."/>
            <person name="Hahn M.W."/>
            <person name="Halligan D.L."/>
            <person name="Halpern A.L."/>
            <person name="Halter G.M."/>
            <person name="Han M.V."/>
            <person name="Heger A."/>
            <person name="Hillier L."/>
            <person name="Hinrichs A.S."/>
            <person name="Holmes I."/>
            <person name="Hoskins R.A."/>
            <person name="Hubisz M.J."/>
            <person name="Hultmark D."/>
            <person name="Huntley M.A."/>
            <person name="Jaffe D.B."/>
            <person name="Jagadeeshan S."/>
            <person name="Jeck W.R."/>
            <person name="Johnson J."/>
            <person name="Jones C.D."/>
            <person name="Jordan W.C."/>
            <person name="Karpen G.H."/>
            <person name="Kataoka E."/>
            <person name="Keightley P.D."/>
            <person name="Kheradpour P."/>
            <person name="Kirkness E.F."/>
            <person name="Koerich L.B."/>
            <person name="Kristiansen K."/>
            <person name="Kudrna D."/>
            <person name="Kulathinal R.J."/>
            <person name="Kumar S."/>
            <person name="Kwok R."/>
            <person name="Lander E."/>
            <person name="Langley C.H."/>
            <person name="Lapoint R."/>
            <person name="Lazzaro B.P."/>
            <person name="Lee S.J."/>
            <person name="Levesque L."/>
            <person name="Li R."/>
            <person name="Lin C.F."/>
            <person name="Lin M.F."/>
            <person name="Lindblad-Toh K."/>
            <person name="Llopart A."/>
            <person name="Long M."/>
            <person name="Low L."/>
            <person name="Lozovsky E."/>
            <person name="Lu J."/>
            <person name="Luo M."/>
            <person name="Machado C.A."/>
            <person name="Makalowski W."/>
            <person name="Marzo M."/>
            <person name="Matsuda M."/>
            <person name="Matzkin L."/>
            <person name="McAllister B."/>
            <person name="McBride C.S."/>
            <person name="McKernan B."/>
            <person name="McKernan K."/>
            <person name="Mendez-Lago M."/>
            <person name="Minx P."/>
            <person name="Mollenhauer M.U."/>
            <person name="Montooth K."/>
            <person name="Mount S.M."/>
            <person name="Mu X."/>
            <person name="Myers E."/>
            <person name="Negre B."/>
            <person name="Newfeld S."/>
            <person name="Nielsen R."/>
            <person name="Noor M.A."/>
            <person name="O'Grady P."/>
            <person name="Pachter L."/>
            <person name="Papaceit M."/>
            <person name="Parisi M.J."/>
            <person name="Parisi M."/>
            <person name="Parts L."/>
            <person name="Pedersen J.S."/>
            <person name="Pesole G."/>
            <person name="Phillippy A.M."/>
            <person name="Ponting C.P."/>
            <person name="Pop M."/>
            <person name="Porcelli D."/>
            <person name="Powell J.R."/>
            <person name="Prohaska S."/>
            <person name="Pruitt K."/>
            <person name="Puig M."/>
            <person name="Quesneville H."/>
            <person name="Ram K.R."/>
            <person name="Rand D."/>
            <person name="Rasmussen M.D."/>
            <person name="Reed L.K."/>
            <person name="Reenan R."/>
            <person name="Reily A."/>
            <person name="Remington K.A."/>
            <person name="Rieger T.T."/>
            <person name="Ritchie M.G."/>
            <person name="Robin C."/>
            <person name="Rogers Y.H."/>
            <person name="Rohde C."/>
            <person name="Rozas J."/>
            <person name="Rubenfield M.J."/>
            <person name="Ruiz A."/>
            <person name="Russo S."/>
            <person name="Salzberg S.L."/>
            <person name="Sanchez-Gracia A."/>
            <person name="Saranga D.J."/>
            <person name="Sato H."/>
            <person name="Schaeffer S.W."/>
            <person name="Schatz M.C."/>
            <person name="Schlenke T."/>
            <person name="Schwartz R."/>
            <person name="Segarra C."/>
            <person name="Singh R.S."/>
            <person name="Sirot L."/>
            <person name="Sirota M."/>
            <person name="Sisneros N.B."/>
            <person name="Smith C.D."/>
            <person name="Smith T.F."/>
            <person name="Spieth J."/>
            <person name="Stage D.E."/>
            <person name="Stark A."/>
            <person name="Stephan W."/>
            <person name="Strausberg R.L."/>
            <person name="Strempel S."/>
            <person name="Sturgill D."/>
            <person name="Sutton G."/>
            <person name="Sutton G.G."/>
            <person name="Tao W."/>
            <person name="Teichmann S."/>
            <person name="Tobari Y.N."/>
            <person name="Tomimura Y."/>
            <person name="Tsolas J.M."/>
            <person name="Valente V.L."/>
            <person name="Venter E."/>
            <person name="Venter J.C."/>
            <person name="Vicario S."/>
            <person name="Vieira F.G."/>
            <person name="Vilella A.J."/>
            <person name="Villasante A."/>
            <person name="Walenz B."/>
            <person name="Wang J."/>
            <person name="Wasserman M."/>
            <person name="Watts T."/>
            <person name="Wilson D."/>
            <person name="Wilson R.K."/>
            <person name="Wing R.A."/>
            <person name="Wolfner M.F."/>
            <person name="Wong A."/>
            <person name="Wong G.K."/>
            <person name="Wu C.I."/>
            <person name="Wu G."/>
            <person name="Yamamoto D."/>
            <person name="Yang H.P."/>
            <person name="Yang S.P."/>
            <person name="Yorke J.A."/>
            <person name="Yoshida K."/>
            <person name="Zdobnov E."/>
            <person name="Zhang P."/>
            <person name="Zhang Y."/>
            <person name="Zimin A.V."/>
            <person name="Baldwin J."/>
            <person name="Abdouelleil A."/>
            <person name="Abdulkadir J."/>
            <person name="Abebe A."/>
            <person name="Abera B."/>
            <person name="Abreu J."/>
            <person name="Acer S.C."/>
            <person name="Aftuck L."/>
            <person name="Alexander A."/>
            <person name="An P."/>
            <person name="Anderson E."/>
            <person name="Anderson S."/>
            <person name="Arachi H."/>
            <person name="Azer M."/>
            <person name="Bachantsang P."/>
            <person name="Barry A."/>
            <person name="Bayul T."/>
            <person name="Berlin A."/>
            <person name="Bessette D."/>
            <person name="Bloom T."/>
            <person name="Blye J."/>
            <person name="Boguslavskiy L."/>
            <person name="Bonnet C."/>
            <person name="Boukhgalter B."/>
            <person name="Bourzgui I."/>
            <person name="Brown A."/>
            <person name="Cahill P."/>
            <person name="Channer S."/>
            <person name="Cheshatsang Y."/>
            <person name="Chuda L."/>
            <person name="Citroen M."/>
            <person name="Collymore A."/>
            <person name="Cooke P."/>
            <person name="Costello M."/>
            <person name="D'Aco K."/>
            <person name="Daza R."/>
            <person name="De Haan G."/>
            <person name="DeGray S."/>
            <person name="DeMaso C."/>
            <person name="Dhargay N."/>
            <person name="Dooley K."/>
            <person name="Dooley E."/>
            <person name="Doricent M."/>
            <person name="Dorje P."/>
            <person name="Dorjee K."/>
            <person name="Dupes A."/>
            <person name="Elong R."/>
            <person name="Falk J."/>
            <person name="Farina A."/>
            <person name="Faro S."/>
            <person name="Ferguson D."/>
            <person name="Fisher S."/>
            <person name="Foley C.D."/>
            <person name="Franke A."/>
            <person name="Friedrich D."/>
            <person name="Gadbois L."/>
            <person name="Gearin G."/>
            <person name="Gearin C.R."/>
            <person name="Giannoukos G."/>
            <person name="Goode T."/>
            <person name="Graham J."/>
            <person name="Grandbois E."/>
            <person name="Grewal S."/>
            <person name="Gyaltsen K."/>
            <person name="Hafez N."/>
            <person name="Hagos B."/>
            <person name="Hall J."/>
            <person name="Henson C."/>
            <person name="Hollinger A."/>
            <person name="Honan T."/>
            <person name="Huard M.D."/>
            <person name="Hughes L."/>
            <person name="Hurhula B."/>
            <person name="Husby M.E."/>
            <person name="Kamat A."/>
            <person name="Kanga B."/>
            <person name="Kashin S."/>
            <person name="Khazanovich D."/>
            <person name="Kisner P."/>
            <person name="Lance K."/>
            <person name="Lara M."/>
            <person name="Lee W."/>
            <person name="Lennon N."/>
            <person name="Letendre F."/>
            <person name="LeVine R."/>
            <person name="Lipovsky A."/>
            <person name="Liu X."/>
            <person name="Liu J."/>
            <person name="Liu S."/>
            <person name="Lokyitsang T."/>
            <person name="Lokyitsang Y."/>
            <person name="Lubonja R."/>
            <person name="Lui A."/>
            <person name="MacDonald P."/>
            <person name="Magnisalis V."/>
            <person name="Maru K."/>
            <person name="Matthews C."/>
            <person name="McCusker W."/>
            <person name="McDonough S."/>
            <person name="Mehta T."/>
            <person name="Meldrim J."/>
            <person name="Meneus L."/>
            <person name="Mihai O."/>
            <person name="Mihalev A."/>
            <person name="Mihova T."/>
            <person name="Mittelman R."/>
            <person name="Mlenga V."/>
            <person name="Montmayeur A."/>
            <person name="Mulrain L."/>
            <person name="Navidi A."/>
            <person name="Naylor J."/>
            <person name="Negash T."/>
            <person name="Nguyen T."/>
            <person name="Nguyen N."/>
            <person name="Nicol R."/>
            <person name="Norbu C."/>
            <person name="Norbu N."/>
            <person name="Novod N."/>
            <person name="O'Neill B."/>
            <person name="Osman S."/>
            <person name="Markiewicz E."/>
            <person name="Oyono O.L."/>
            <person name="Patti C."/>
            <person name="Phunkhang P."/>
            <person name="Pierre F."/>
            <person name="Priest M."/>
            <person name="Raghuraman S."/>
            <person name="Rege F."/>
            <person name="Reyes R."/>
            <person name="Rise C."/>
            <person name="Rogov P."/>
            <person name="Ross K."/>
            <person name="Ryan E."/>
            <person name="Settipalli S."/>
            <person name="Shea T."/>
            <person name="Sherpa N."/>
            <person name="Shi L."/>
            <person name="Shih D."/>
            <person name="Sparrow T."/>
            <person name="Spaulding J."/>
            <person name="Stalker J."/>
            <person name="Stange-Thomann N."/>
            <person name="Stavropoulos S."/>
            <person name="Stone C."/>
            <person name="Strader C."/>
            <person name="Tesfaye S."/>
            <person name="Thomson T."/>
            <person name="Thoulutsang Y."/>
            <person name="Thoulutsang D."/>
            <person name="Topham K."/>
            <person name="Topping I."/>
            <person name="Tsamla T."/>
            <person name="Vassiliev H."/>
            <person name="Vo A."/>
            <person name="Wangchuk T."/>
            <person name="Wangdi T."/>
            <person name="Weiand M."/>
            <person name="Wilkinson J."/>
            <person name="Wilson A."/>
            <person name="Yadav S."/>
            <person name="Young G."/>
            <person name="Yu Q."/>
            <person name="Zembek L."/>
            <person name="Zhong D."/>
            <person name="Zimmer A."/>
            <person name="Zwirko Z."/>
            <person name="Jaffe D.B."/>
            <person name="Alvarez P."/>
            <person name="Brockman W."/>
            <person name="Butler J."/>
            <person name="Chin C."/>
            <person name="Gnerre S."/>
            <person name="Grabherr M."/>
            <person name="Kleber M."/>
            <person name="Mauceli E."/>
            <person name="MacCallum I."/>
        </authorList>
    </citation>
    <scope>NUCLEOTIDE SEQUENCE [LARGE SCALE GENOMIC DNA]</scope>
    <source>
        <strain evidence="2">Tai18E2 / Tucson 14021-0261.01</strain>
    </source>
</reference>
<keyword evidence="2" id="KW-1185">Reference proteome</keyword>